<accession>A0A2G5K9I4</accession>
<evidence type="ECO:0000256" key="1">
    <source>
        <dbReference type="SAM" id="SignalP"/>
    </source>
</evidence>
<keyword evidence="1" id="KW-0732">Signal</keyword>
<dbReference type="RefSeq" id="WP_099592067.1">
    <property type="nucleotide sequence ID" value="NZ_MDGM01000009.1"/>
</dbReference>
<comment type="caution">
    <text evidence="2">The sequence shown here is derived from an EMBL/GenBank/DDBJ whole genome shotgun (WGS) entry which is preliminary data.</text>
</comment>
<name>A0A2G5K9I4_9RHOB</name>
<dbReference type="OrthoDB" id="9810895at2"/>
<keyword evidence="3" id="KW-1185">Reference proteome</keyword>
<dbReference type="Proteomes" id="UP000231516">
    <property type="component" value="Unassembled WGS sequence"/>
</dbReference>
<feature type="chain" id="PRO_5013633410" evidence="1">
    <location>
        <begin position="25"/>
        <end position="103"/>
    </location>
</feature>
<protein>
    <submittedName>
        <fullName evidence="2">Uncharacterized protein</fullName>
    </submittedName>
</protein>
<organism evidence="2 3">
    <name type="scientific">Paramylibacter kogurei</name>
    <dbReference type="NCBI Taxonomy" id="1889778"/>
    <lineage>
        <taxon>Bacteria</taxon>
        <taxon>Pseudomonadati</taxon>
        <taxon>Pseudomonadota</taxon>
        <taxon>Alphaproteobacteria</taxon>
        <taxon>Rhodobacterales</taxon>
        <taxon>Paracoccaceae</taxon>
        <taxon>Paramylibacter</taxon>
    </lineage>
</organism>
<feature type="signal peptide" evidence="1">
    <location>
        <begin position="1"/>
        <end position="24"/>
    </location>
</feature>
<gene>
    <name evidence="2" type="ORF">BFP76_00680</name>
</gene>
<dbReference type="AlphaFoldDB" id="A0A2G5K9I4"/>
<dbReference type="EMBL" id="MDGM01000009">
    <property type="protein sequence ID" value="PIB25682.1"/>
    <property type="molecule type" value="Genomic_DNA"/>
</dbReference>
<evidence type="ECO:0000313" key="2">
    <source>
        <dbReference type="EMBL" id="PIB25682.1"/>
    </source>
</evidence>
<evidence type="ECO:0000313" key="3">
    <source>
        <dbReference type="Proteomes" id="UP000231516"/>
    </source>
</evidence>
<reference evidence="2 3" key="1">
    <citation type="submission" date="2016-08" db="EMBL/GenBank/DDBJ databases">
        <title>Draft genome of Amylibacter sp. strain 4G11.</title>
        <authorList>
            <person name="Wong S.-K."/>
            <person name="Hamasaki K."/>
            <person name="Yoshizawa S."/>
        </authorList>
    </citation>
    <scope>NUCLEOTIDE SEQUENCE [LARGE SCALE GENOMIC DNA]</scope>
    <source>
        <strain evidence="2 3">4G11</strain>
    </source>
</reference>
<sequence>MQKFLFALSLGFGVIIMMAQHGNAEPTNCAARGKVVQSLNDQYGETRRSIGLGQNNGVVELFASDNTGTWTILVTLPNGMSCLMAAGDAFEFTSDALQRGAPT</sequence>
<proteinExistence type="predicted"/>